<dbReference type="PANTHER" id="PTHR46383">
    <property type="entry name" value="ASPARTATE AMINOTRANSFERASE"/>
    <property type="match status" value="1"/>
</dbReference>
<organism evidence="8 9">
    <name type="scientific">Acetobacterium bakii</name>
    <dbReference type="NCBI Taxonomy" id="52689"/>
    <lineage>
        <taxon>Bacteria</taxon>
        <taxon>Bacillati</taxon>
        <taxon>Bacillota</taxon>
        <taxon>Clostridia</taxon>
        <taxon>Eubacteriales</taxon>
        <taxon>Eubacteriaceae</taxon>
        <taxon>Acetobacterium</taxon>
    </lineage>
</organism>
<dbReference type="InterPro" id="IPR050596">
    <property type="entry name" value="AspAT/PAT-like"/>
</dbReference>
<comment type="caution">
    <text evidence="8">The sequence shown here is derived from an EMBL/GenBank/DDBJ whole genome shotgun (WGS) entry which is preliminary data.</text>
</comment>
<reference evidence="9" key="1">
    <citation type="submission" date="2015-07" db="EMBL/GenBank/DDBJ databases">
        <title>Draft genome sequence of Acetobacterium bakii DSM 8293, a potential psychrophilic chemical producer through syngas fermentation.</title>
        <authorList>
            <person name="Song Y."/>
            <person name="Hwang S."/>
            <person name="Cho B.-K."/>
        </authorList>
    </citation>
    <scope>NUCLEOTIDE SEQUENCE [LARGE SCALE GENOMIC DNA]</scope>
    <source>
        <strain evidence="9">DSM 8239</strain>
    </source>
</reference>
<dbReference type="PRINTS" id="PR00753">
    <property type="entry name" value="ACCSYNTHASE"/>
</dbReference>
<dbReference type="Proteomes" id="UP000036873">
    <property type="component" value="Unassembled WGS sequence"/>
</dbReference>
<dbReference type="PATRIC" id="fig|52689.4.peg.1373"/>
<dbReference type="GO" id="GO:0030170">
    <property type="term" value="F:pyridoxal phosphate binding"/>
    <property type="evidence" value="ECO:0007669"/>
    <property type="project" value="InterPro"/>
</dbReference>
<evidence type="ECO:0000259" key="7">
    <source>
        <dbReference type="Pfam" id="PF00155"/>
    </source>
</evidence>
<evidence type="ECO:0000256" key="3">
    <source>
        <dbReference type="ARBA" id="ARBA00022576"/>
    </source>
</evidence>
<comment type="cofactor">
    <cofactor evidence="1 6">
        <name>pyridoxal 5'-phosphate</name>
        <dbReference type="ChEBI" id="CHEBI:597326"/>
    </cofactor>
</comment>
<dbReference type="Pfam" id="PF00155">
    <property type="entry name" value="Aminotran_1_2"/>
    <property type="match status" value="1"/>
</dbReference>
<dbReference type="FunFam" id="3.40.640.10:FF:000033">
    <property type="entry name" value="Aspartate aminotransferase"/>
    <property type="match status" value="1"/>
</dbReference>
<evidence type="ECO:0000256" key="4">
    <source>
        <dbReference type="ARBA" id="ARBA00022679"/>
    </source>
</evidence>
<dbReference type="InterPro" id="IPR015422">
    <property type="entry name" value="PyrdxlP-dep_Trfase_small"/>
</dbReference>
<keyword evidence="9" id="KW-1185">Reference proteome</keyword>
<dbReference type="STRING" id="52689.AKG39_10765"/>
<dbReference type="InterPro" id="IPR015424">
    <property type="entry name" value="PyrdxlP-dep_Trfase"/>
</dbReference>
<dbReference type="Gene3D" id="3.40.640.10">
    <property type="entry name" value="Type I PLP-dependent aspartate aminotransferase-like (Major domain)"/>
    <property type="match status" value="1"/>
</dbReference>
<dbReference type="EMBL" id="LGYO01000026">
    <property type="protein sequence ID" value="KNZ41690.1"/>
    <property type="molecule type" value="Genomic_DNA"/>
</dbReference>
<dbReference type="InterPro" id="IPR004839">
    <property type="entry name" value="Aminotransferase_I/II_large"/>
</dbReference>
<dbReference type="AlphaFoldDB" id="A0A0L6U1K1"/>
<evidence type="ECO:0000256" key="1">
    <source>
        <dbReference type="ARBA" id="ARBA00001933"/>
    </source>
</evidence>
<protein>
    <recommendedName>
        <fullName evidence="6">Aminotransferase</fullName>
        <ecNumber evidence="6">2.6.1.-</ecNumber>
    </recommendedName>
</protein>
<dbReference type="CDD" id="cd00609">
    <property type="entry name" value="AAT_like"/>
    <property type="match status" value="1"/>
</dbReference>
<gene>
    <name evidence="8" type="ORF">AKG39_10765</name>
</gene>
<evidence type="ECO:0000313" key="9">
    <source>
        <dbReference type="Proteomes" id="UP000036873"/>
    </source>
</evidence>
<proteinExistence type="inferred from homology"/>
<dbReference type="InterPro" id="IPR004838">
    <property type="entry name" value="NHTrfase_class1_PyrdxlP-BS"/>
</dbReference>
<dbReference type="PANTHER" id="PTHR46383:SF1">
    <property type="entry name" value="ASPARTATE AMINOTRANSFERASE"/>
    <property type="match status" value="1"/>
</dbReference>
<name>A0A0L6U1K1_9FIRM</name>
<keyword evidence="4 6" id="KW-0808">Transferase</keyword>
<sequence>MVSDKVKFCQESLTLSLAEKAKNFKDAGESVISFGTGEPDFTTPEYICAGANKAIKAGHTKYDAVAGVLALRKAISKKLREDNGLDYPPENIIVNSGAKSSIFIALQTILNPGDEVIVPSPYWVSYTEMILLAGGIPVIAETQSENKFKLTPEELIYAITPKTKAIILNTPVNPTGVIYSLDDLLALSEVLVRNNILVISDEIYEEFVYDNRKHISIASLNSDIKNQTIVVNGFSKTYAMTGWRLGYAAANLEIITGMKRVQGHTISHPSTISQHAGITALEEKGDIVHKIIKLFDERRQVMVEHLNQINRLDYIYPEGAFYIFVDITNILINRKNIIHPDTSYGFSEKLLEAAKVVVIPGEAFGMPNYIRLSFATSIEDIDEGFRRLNRFIDTY</sequence>
<evidence type="ECO:0000256" key="5">
    <source>
        <dbReference type="ARBA" id="ARBA00022898"/>
    </source>
</evidence>
<dbReference type="GO" id="GO:0006520">
    <property type="term" value="P:amino acid metabolic process"/>
    <property type="evidence" value="ECO:0007669"/>
    <property type="project" value="InterPro"/>
</dbReference>
<dbReference type="SUPFAM" id="SSF53383">
    <property type="entry name" value="PLP-dependent transferases"/>
    <property type="match status" value="1"/>
</dbReference>
<keyword evidence="5" id="KW-0663">Pyridoxal phosphate</keyword>
<feature type="domain" description="Aminotransferase class I/classII large" evidence="7">
    <location>
        <begin position="30"/>
        <end position="388"/>
    </location>
</feature>
<evidence type="ECO:0000256" key="6">
    <source>
        <dbReference type="RuleBase" id="RU000481"/>
    </source>
</evidence>
<accession>A0A0L6U1K1</accession>
<evidence type="ECO:0000313" key="8">
    <source>
        <dbReference type="EMBL" id="KNZ41690.1"/>
    </source>
</evidence>
<dbReference type="EC" id="2.6.1.-" evidence="6"/>
<dbReference type="Gene3D" id="3.90.1150.10">
    <property type="entry name" value="Aspartate Aminotransferase, domain 1"/>
    <property type="match status" value="1"/>
</dbReference>
<evidence type="ECO:0000256" key="2">
    <source>
        <dbReference type="ARBA" id="ARBA00007441"/>
    </source>
</evidence>
<keyword evidence="3 6" id="KW-0032">Aminotransferase</keyword>
<comment type="similarity">
    <text evidence="2 6">Belongs to the class-I pyridoxal-phosphate-dependent aminotransferase family.</text>
</comment>
<dbReference type="PROSITE" id="PS00105">
    <property type="entry name" value="AA_TRANSFER_CLASS_1"/>
    <property type="match status" value="1"/>
</dbReference>
<dbReference type="InterPro" id="IPR015421">
    <property type="entry name" value="PyrdxlP-dep_Trfase_major"/>
</dbReference>
<dbReference type="GO" id="GO:0008483">
    <property type="term" value="F:transaminase activity"/>
    <property type="evidence" value="ECO:0007669"/>
    <property type="project" value="UniProtKB-KW"/>
</dbReference>